<evidence type="ECO:0000256" key="6">
    <source>
        <dbReference type="ARBA" id="ARBA00022989"/>
    </source>
</evidence>
<sequence>MPAAIHLRRLSLPTVTLLIVGLFTVAYFFLTHEGIYDYDDYTYARYAHQLATGTFVPAPPPTHPDHTPLHNRWLVFGPVALCYKLFGVNIFSTTLWPLLGTLGSVGLIYAAYRHRAPVAASASMLLLGLHYFTLNLTNYLYPDNVQLFFAMASATALLLGRRSKPAKAAAWGGGFALANFAGLLSKETIVYYLPFYLVVLARDVRCRHHGRFWGAAVATGAVVLVAYLGYYSWVADDALYPFHVVEHTNEARKYHSYALGRTDLLARITWQPLALLVSTGLGTVMLLAGRAVVQWRRPTDPEMRFWLALAGSSLAFYWLGSTSLTYYNPNSLLPRMLTPLLPPLCLAAGFGLEQYWRTGRGGQWLAVGFLAAAAWLHNSLSIAYAVPGLFLALVAGLTPGTERQGNWCQPGSQVFARGMLLVLGLSLALRPAYFMTKPSRSEYTAQHRLLQRELRGAAGGIVFVDDFLVRNFDFSYGFAVPHGLQFLPYNSYDTVKATPARPAWLLLNRATLRNDDLVPSIISYSAEQVLAPFPQRQLVAHDGAVELYRVK</sequence>
<dbReference type="AlphaFoldDB" id="A0A238VCQ6"/>
<evidence type="ECO:0000259" key="9">
    <source>
        <dbReference type="Pfam" id="PF13231"/>
    </source>
</evidence>
<keyword evidence="5 8" id="KW-0812">Transmembrane</keyword>
<evidence type="ECO:0000256" key="2">
    <source>
        <dbReference type="ARBA" id="ARBA00022475"/>
    </source>
</evidence>
<feature type="transmembrane region" description="Helical" evidence="8">
    <location>
        <begin position="212"/>
        <end position="233"/>
    </location>
</feature>
<feature type="transmembrane region" description="Helical" evidence="8">
    <location>
        <begin position="86"/>
        <end position="109"/>
    </location>
</feature>
<dbReference type="PANTHER" id="PTHR33908">
    <property type="entry name" value="MANNOSYLTRANSFERASE YKCB-RELATED"/>
    <property type="match status" value="1"/>
</dbReference>
<evidence type="ECO:0000256" key="1">
    <source>
        <dbReference type="ARBA" id="ARBA00004651"/>
    </source>
</evidence>
<evidence type="ECO:0000256" key="7">
    <source>
        <dbReference type="ARBA" id="ARBA00023136"/>
    </source>
</evidence>
<proteinExistence type="predicted"/>
<evidence type="ECO:0000313" key="10">
    <source>
        <dbReference type="EMBL" id="SNR32182.1"/>
    </source>
</evidence>
<feature type="transmembrane region" description="Helical" evidence="8">
    <location>
        <begin position="364"/>
        <end position="394"/>
    </location>
</feature>
<dbReference type="EMBL" id="FZNS01000001">
    <property type="protein sequence ID" value="SNR32182.1"/>
    <property type="molecule type" value="Genomic_DNA"/>
</dbReference>
<dbReference type="InterPro" id="IPR050297">
    <property type="entry name" value="LipidA_mod_glycosyltrf_83"/>
</dbReference>
<name>A0A238VCQ6_9BACT</name>
<keyword evidence="4 10" id="KW-0808">Transferase</keyword>
<keyword evidence="2" id="KW-1003">Cell membrane</keyword>
<dbReference type="PANTHER" id="PTHR33908:SF11">
    <property type="entry name" value="MEMBRANE PROTEIN"/>
    <property type="match status" value="1"/>
</dbReference>
<evidence type="ECO:0000256" key="4">
    <source>
        <dbReference type="ARBA" id="ARBA00022679"/>
    </source>
</evidence>
<comment type="subcellular location">
    <subcellularLocation>
        <location evidence="1">Cell membrane</location>
        <topology evidence="1">Multi-pass membrane protein</topology>
    </subcellularLocation>
</comment>
<feature type="transmembrane region" description="Helical" evidence="8">
    <location>
        <begin position="414"/>
        <end position="433"/>
    </location>
</feature>
<feature type="transmembrane region" description="Helical" evidence="8">
    <location>
        <begin position="116"/>
        <end position="133"/>
    </location>
</feature>
<dbReference type="RefSeq" id="WP_089331523.1">
    <property type="nucleotide sequence ID" value="NZ_FZNS01000001.1"/>
</dbReference>
<feature type="transmembrane region" description="Helical" evidence="8">
    <location>
        <begin position="273"/>
        <end position="293"/>
    </location>
</feature>
<dbReference type="GO" id="GO:0009103">
    <property type="term" value="P:lipopolysaccharide biosynthetic process"/>
    <property type="evidence" value="ECO:0007669"/>
    <property type="project" value="UniProtKB-ARBA"/>
</dbReference>
<keyword evidence="3" id="KW-0328">Glycosyltransferase</keyword>
<keyword evidence="6 8" id="KW-1133">Transmembrane helix</keyword>
<dbReference type="GO" id="GO:0005886">
    <property type="term" value="C:plasma membrane"/>
    <property type="evidence" value="ECO:0007669"/>
    <property type="project" value="UniProtKB-SubCell"/>
</dbReference>
<organism evidence="10 11">
    <name type="scientific">Hymenobacter mucosus</name>
    <dbReference type="NCBI Taxonomy" id="1411120"/>
    <lineage>
        <taxon>Bacteria</taxon>
        <taxon>Pseudomonadati</taxon>
        <taxon>Bacteroidota</taxon>
        <taxon>Cytophagia</taxon>
        <taxon>Cytophagales</taxon>
        <taxon>Hymenobacteraceae</taxon>
        <taxon>Hymenobacter</taxon>
    </lineage>
</organism>
<dbReference type="Proteomes" id="UP000198310">
    <property type="component" value="Unassembled WGS sequence"/>
</dbReference>
<keyword evidence="7 8" id="KW-0472">Membrane</keyword>
<accession>A0A238VCQ6</accession>
<feature type="transmembrane region" description="Helical" evidence="8">
    <location>
        <begin position="305"/>
        <end position="326"/>
    </location>
</feature>
<evidence type="ECO:0000256" key="3">
    <source>
        <dbReference type="ARBA" id="ARBA00022676"/>
    </source>
</evidence>
<evidence type="ECO:0000256" key="8">
    <source>
        <dbReference type="SAM" id="Phobius"/>
    </source>
</evidence>
<evidence type="ECO:0000256" key="5">
    <source>
        <dbReference type="ARBA" id="ARBA00022692"/>
    </source>
</evidence>
<dbReference type="GO" id="GO:0016763">
    <property type="term" value="F:pentosyltransferase activity"/>
    <property type="evidence" value="ECO:0007669"/>
    <property type="project" value="TreeGrafter"/>
</dbReference>
<feature type="domain" description="Glycosyltransferase RgtA/B/C/D-like" evidence="9">
    <location>
        <begin position="79"/>
        <end position="226"/>
    </location>
</feature>
<gene>
    <name evidence="10" type="ORF">SAMN06269173_101475</name>
</gene>
<feature type="transmembrane region" description="Helical" evidence="8">
    <location>
        <begin position="332"/>
        <end position="352"/>
    </location>
</feature>
<reference evidence="11" key="1">
    <citation type="submission" date="2017-06" db="EMBL/GenBank/DDBJ databases">
        <authorList>
            <person name="Varghese N."/>
            <person name="Submissions S."/>
        </authorList>
    </citation>
    <scope>NUCLEOTIDE SEQUENCE [LARGE SCALE GENOMIC DNA]</scope>
    <source>
        <strain evidence="11">DSM 28041</strain>
    </source>
</reference>
<feature type="transmembrane region" description="Helical" evidence="8">
    <location>
        <begin position="12"/>
        <end position="30"/>
    </location>
</feature>
<keyword evidence="11" id="KW-1185">Reference proteome</keyword>
<dbReference type="Pfam" id="PF13231">
    <property type="entry name" value="PMT_2"/>
    <property type="match status" value="1"/>
</dbReference>
<protein>
    <submittedName>
        <fullName evidence="10">4-amino-4-deoxy-L-arabinose transferase</fullName>
    </submittedName>
</protein>
<evidence type="ECO:0000313" key="11">
    <source>
        <dbReference type="Proteomes" id="UP000198310"/>
    </source>
</evidence>
<dbReference type="InterPro" id="IPR038731">
    <property type="entry name" value="RgtA/B/C-like"/>
</dbReference>